<gene>
    <name evidence="1" type="ORF">S01H4_27586</name>
</gene>
<sequence>MKWQTYDAIEHEQEVYGLKDIEFLKFADLPVRADQAMEIAYMGCPPVDDLTDKKWRLRRGQEVSATVGDYLAYIASSRGEWSVAKNAYVRMHSGWFSERSACYLAFGRPVVVQDTGFSDWMRTGLGVMPFTDLEKAVEAIADIAERYETHRDAAREMAAEYFDARKVLPELLGIAMN</sequence>
<name>X1B9G0_9ZZZZ</name>
<proteinExistence type="predicted"/>
<comment type="caution">
    <text evidence="1">The sequence shown here is derived from an EMBL/GenBank/DDBJ whole genome shotgun (WGS) entry which is preliminary data.</text>
</comment>
<reference evidence="1" key="1">
    <citation type="journal article" date="2014" name="Front. Microbiol.">
        <title>High frequency of phylogenetically diverse reductive dehalogenase-homologous genes in deep subseafloor sedimentary metagenomes.</title>
        <authorList>
            <person name="Kawai M."/>
            <person name="Futagami T."/>
            <person name="Toyoda A."/>
            <person name="Takaki Y."/>
            <person name="Nishi S."/>
            <person name="Hori S."/>
            <person name="Arai W."/>
            <person name="Tsubouchi T."/>
            <person name="Morono Y."/>
            <person name="Uchiyama I."/>
            <person name="Ito T."/>
            <person name="Fujiyama A."/>
            <person name="Inagaki F."/>
            <person name="Takami H."/>
        </authorList>
    </citation>
    <scope>NUCLEOTIDE SEQUENCE</scope>
    <source>
        <strain evidence="1">Expedition CK06-06</strain>
    </source>
</reference>
<organism evidence="1">
    <name type="scientific">marine sediment metagenome</name>
    <dbReference type="NCBI Taxonomy" id="412755"/>
    <lineage>
        <taxon>unclassified sequences</taxon>
        <taxon>metagenomes</taxon>
        <taxon>ecological metagenomes</taxon>
    </lineage>
</organism>
<accession>X1B9G0</accession>
<evidence type="ECO:0000313" key="1">
    <source>
        <dbReference type="EMBL" id="GAG77922.1"/>
    </source>
</evidence>
<protein>
    <submittedName>
        <fullName evidence="1">Uncharacterized protein</fullName>
    </submittedName>
</protein>
<dbReference type="EMBL" id="BART01013512">
    <property type="protein sequence ID" value="GAG77922.1"/>
    <property type="molecule type" value="Genomic_DNA"/>
</dbReference>
<dbReference type="AlphaFoldDB" id="X1B9G0"/>